<dbReference type="Proteomes" id="UP000707731">
    <property type="component" value="Unassembled WGS sequence"/>
</dbReference>
<dbReference type="PANTHER" id="PTHR46649:SF4">
    <property type="entry name" value="HALOACID DEHALOGENASE-LIKE HYDROLASE (HAD) SUPERFAMILY PROTEIN"/>
    <property type="match status" value="1"/>
</dbReference>
<keyword evidence="2" id="KW-1185">Reference proteome</keyword>
<dbReference type="GO" id="GO:0016787">
    <property type="term" value="F:hydrolase activity"/>
    <property type="evidence" value="ECO:0007669"/>
    <property type="project" value="UniProtKB-KW"/>
</dbReference>
<dbReference type="SUPFAM" id="SSF56784">
    <property type="entry name" value="HAD-like"/>
    <property type="match status" value="1"/>
</dbReference>
<dbReference type="PANTHER" id="PTHR46649">
    <property type="match status" value="1"/>
</dbReference>
<dbReference type="NCBIfam" id="TIGR01549">
    <property type="entry name" value="HAD-SF-IA-v1"/>
    <property type="match status" value="1"/>
</dbReference>
<evidence type="ECO:0000313" key="2">
    <source>
        <dbReference type="Proteomes" id="UP000707731"/>
    </source>
</evidence>
<dbReference type="NCBIfam" id="TIGR01509">
    <property type="entry name" value="HAD-SF-IA-v3"/>
    <property type="match status" value="1"/>
</dbReference>
<dbReference type="EMBL" id="JADLQN010000001">
    <property type="protein sequence ID" value="MBF6354331.1"/>
    <property type="molecule type" value="Genomic_DNA"/>
</dbReference>
<organism evidence="1 2">
    <name type="scientific">Nocardia higoensis</name>
    <dbReference type="NCBI Taxonomy" id="228599"/>
    <lineage>
        <taxon>Bacteria</taxon>
        <taxon>Bacillati</taxon>
        <taxon>Actinomycetota</taxon>
        <taxon>Actinomycetes</taxon>
        <taxon>Mycobacteriales</taxon>
        <taxon>Nocardiaceae</taxon>
        <taxon>Nocardia</taxon>
    </lineage>
</organism>
<dbReference type="InterPro" id="IPR036412">
    <property type="entry name" value="HAD-like_sf"/>
</dbReference>
<proteinExistence type="predicted"/>
<dbReference type="InterPro" id="IPR006439">
    <property type="entry name" value="HAD-SF_hydro_IA"/>
</dbReference>
<dbReference type="PRINTS" id="PR00413">
    <property type="entry name" value="HADHALOGNASE"/>
</dbReference>
<comment type="caution">
    <text evidence="1">The sequence shown here is derived from an EMBL/GenBank/DDBJ whole genome shotgun (WGS) entry which is preliminary data.</text>
</comment>
<accession>A0ABS0D785</accession>
<dbReference type="RefSeq" id="WP_195001113.1">
    <property type="nucleotide sequence ID" value="NZ_JADLQN010000001.1"/>
</dbReference>
<dbReference type="Gene3D" id="3.40.50.1000">
    <property type="entry name" value="HAD superfamily/HAD-like"/>
    <property type="match status" value="1"/>
</dbReference>
<protein>
    <submittedName>
        <fullName evidence="1">HAD-IA family hydrolase</fullName>
    </submittedName>
</protein>
<sequence>MAIEAVLFDFSGTLFRWEALPPWGGERSAADDVLGADGRAAPEQIDPAGWTPYPDAGAVLDFLTAHDIPVGVVSNLAFDPRPAFSRHGWDSRIGAFALSHEVGAGKPDPRIFHAALDELGVDPGSALMVGDSAVTDGGATELGCRFALVDPLPTAERPDALIDALRAHGLAVPR</sequence>
<name>A0ABS0D785_9NOCA</name>
<keyword evidence="1" id="KW-0378">Hydrolase</keyword>
<evidence type="ECO:0000313" key="1">
    <source>
        <dbReference type="EMBL" id="MBF6354331.1"/>
    </source>
</evidence>
<dbReference type="InterPro" id="IPR023214">
    <property type="entry name" value="HAD_sf"/>
</dbReference>
<dbReference type="Pfam" id="PF00702">
    <property type="entry name" value="Hydrolase"/>
    <property type="match status" value="1"/>
</dbReference>
<gene>
    <name evidence="1" type="ORF">IU449_07220</name>
</gene>
<reference evidence="1 2" key="1">
    <citation type="submission" date="2020-10" db="EMBL/GenBank/DDBJ databases">
        <title>Identification of Nocardia species via Next-generation sequencing and recognition of intraspecies genetic diversity.</title>
        <authorList>
            <person name="Li P."/>
            <person name="Li P."/>
            <person name="Lu B."/>
        </authorList>
    </citation>
    <scope>NUCLEOTIDE SEQUENCE [LARGE SCALE GENOMIC DNA]</scope>
    <source>
        <strain evidence="1 2">BJ06-0143</strain>
    </source>
</reference>